<accession>A0A098E903</accession>
<organism evidence="1">
    <name type="scientific">groundwater metagenome</name>
    <dbReference type="NCBI Taxonomy" id="717931"/>
    <lineage>
        <taxon>unclassified sequences</taxon>
        <taxon>metagenomes</taxon>
        <taxon>ecological metagenomes</taxon>
    </lineage>
</organism>
<name>A0A098E903_9ZZZZ</name>
<reference evidence="1" key="1">
    <citation type="submission" date="2014-09" db="EMBL/GenBank/DDBJ databases">
        <authorList>
            <person name="Probst J Alexander"/>
        </authorList>
    </citation>
    <scope>NUCLEOTIDE SEQUENCE</scope>
</reference>
<sequence length="237" mass="27042">MSGKMSKGKCFFCEEIFAKNAMKTHLEKCEKRKEYIVKSESSGGPKKEKIYTILIKGGEKYWMFIEISGNKKLKDLDDFIRGIWVECCGHLSAFTINGVEFQSGTYEAGDRSMKDNIEKVVDVRTKFFYEYDFGTTTELNLEVISVRKGKIAQGILILSRNLPLEIKCCVCEKDAVNVCSECITEDFENAFFCEEHGKKHKCGEDMFLPVTNSPRMGMCGYTGDSDELYEKKFSPKI</sequence>
<gene>
    <name evidence="1" type="ORF">MSIBF_A2380004</name>
</gene>
<dbReference type="SUPFAM" id="SSF159941">
    <property type="entry name" value="MM3350-like"/>
    <property type="match status" value="1"/>
</dbReference>
<proteinExistence type="predicted"/>
<dbReference type="EMBL" id="CCXY01000155">
    <property type="protein sequence ID" value="CEG12498.1"/>
    <property type="molecule type" value="Genomic_DNA"/>
</dbReference>
<dbReference type="AlphaFoldDB" id="A0A098E903"/>
<evidence type="ECO:0000313" key="1">
    <source>
        <dbReference type="EMBL" id="CEG12498.1"/>
    </source>
</evidence>
<dbReference type="InterPro" id="IPR024047">
    <property type="entry name" value="MM3350-like_sf"/>
</dbReference>
<protein>
    <submittedName>
        <fullName evidence="1">Uncharacterized protein</fullName>
    </submittedName>
</protein>